<dbReference type="GO" id="GO:0003906">
    <property type="term" value="F:DNA-(apurinic or apyrimidinic site) endonuclease activity"/>
    <property type="evidence" value="ECO:0007669"/>
    <property type="project" value="TreeGrafter"/>
</dbReference>
<dbReference type="GO" id="GO:0008833">
    <property type="term" value="F:deoxyribonuclease IV (phage-T4-induced) activity"/>
    <property type="evidence" value="ECO:0007669"/>
    <property type="project" value="UniProtKB-EC"/>
</dbReference>
<evidence type="ECO:0000256" key="1">
    <source>
        <dbReference type="ARBA" id="ARBA00022722"/>
    </source>
</evidence>
<dbReference type="RefSeq" id="WP_066154261.1">
    <property type="nucleotide sequence ID" value="NZ_CP020814.1"/>
</dbReference>
<dbReference type="GO" id="GO:0008081">
    <property type="term" value="F:phosphoric diester hydrolase activity"/>
    <property type="evidence" value="ECO:0007669"/>
    <property type="project" value="TreeGrafter"/>
</dbReference>
<dbReference type="KEGG" id="bkw:BkAM31D_06710"/>
<accession>A0A1X9M836</accession>
<keyword evidence="3" id="KW-0378">Hydrolase</keyword>
<protein>
    <submittedName>
        <fullName evidence="3">Putative endonuclease 4</fullName>
        <ecNumber evidence="3">3.1.21.2</ecNumber>
    </submittedName>
</protein>
<name>A0A1X9M836_9BACI</name>
<feature type="domain" description="Xylose isomerase-like TIM barrel" evidence="2">
    <location>
        <begin position="19"/>
        <end position="155"/>
    </location>
</feature>
<dbReference type="PANTHER" id="PTHR21445">
    <property type="entry name" value="ENDONUCLEASE IV ENDODEOXYRIBONUCLEASE IV"/>
    <property type="match status" value="1"/>
</dbReference>
<keyword evidence="4" id="KW-1185">Reference proteome</keyword>
<dbReference type="Pfam" id="PF01261">
    <property type="entry name" value="AP_endonuc_2"/>
    <property type="match status" value="1"/>
</dbReference>
<dbReference type="GO" id="GO:0008270">
    <property type="term" value="F:zinc ion binding"/>
    <property type="evidence" value="ECO:0007669"/>
    <property type="project" value="InterPro"/>
</dbReference>
<dbReference type="GO" id="GO:0006284">
    <property type="term" value="P:base-excision repair"/>
    <property type="evidence" value="ECO:0007669"/>
    <property type="project" value="TreeGrafter"/>
</dbReference>
<dbReference type="EC" id="3.1.21.2" evidence="3"/>
<evidence type="ECO:0000259" key="2">
    <source>
        <dbReference type="Pfam" id="PF01261"/>
    </source>
</evidence>
<dbReference type="Gene3D" id="3.20.20.150">
    <property type="entry name" value="Divalent-metal-dependent TIM barrel enzymes"/>
    <property type="match status" value="1"/>
</dbReference>
<sequence length="165" mass="18384">MFIGSHVSIRDGYLHAAKTAHQLGATAFQFFPKNPRSINVKDFDYTDARECSNFCLKHNIVSIAHAPYPTKLISDNEVSKEKMIKSIINDLEIVEACGSIGVVVHFGATSQLEPLEGYRKMIDLLNDVLSIWDGDAKILIENNAGTQNDMGITSELLLMKEWVND</sequence>
<dbReference type="PROSITE" id="PS51432">
    <property type="entry name" value="AP_NUCLEASE_F2_4"/>
    <property type="match status" value="1"/>
</dbReference>
<dbReference type="InterPro" id="IPR001719">
    <property type="entry name" value="AP_endonuc_2"/>
</dbReference>
<dbReference type="STRING" id="199441.BkAM31D_06710"/>
<gene>
    <name evidence="3" type="primary">nfo_2</name>
    <name evidence="3" type="ORF">BkAM31D_06710</name>
</gene>
<dbReference type="AlphaFoldDB" id="A0A1X9M836"/>
<keyword evidence="3" id="KW-0255">Endonuclease</keyword>
<dbReference type="EMBL" id="CP020814">
    <property type="protein sequence ID" value="ARK29576.1"/>
    <property type="molecule type" value="Genomic_DNA"/>
</dbReference>
<evidence type="ECO:0000313" key="4">
    <source>
        <dbReference type="Proteomes" id="UP000193006"/>
    </source>
</evidence>
<dbReference type="Proteomes" id="UP000193006">
    <property type="component" value="Chromosome"/>
</dbReference>
<organism evidence="3 4">
    <name type="scientific">Halalkalibacter krulwichiae</name>
    <dbReference type="NCBI Taxonomy" id="199441"/>
    <lineage>
        <taxon>Bacteria</taxon>
        <taxon>Bacillati</taxon>
        <taxon>Bacillota</taxon>
        <taxon>Bacilli</taxon>
        <taxon>Bacillales</taxon>
        <taxon>Bacillaceae</taxon>
        <taxon>Halalkalibacter</taxon>
    </lineage>
</organism>
<dbReference type="SUPFAM" id="SSF51658">
    <property type="entry name" value="Xylose isomerase-like"/>
    <property type="match status" value="1"/>
</dbReference>
<dbReference type="PANTHER" id="PTHR21445:SF0">
    <property type="entry name" value="APURINIC-APYRIMIDINIC ENDONUCLEASE"/>
    <property type="match status" value="1"/>
</dbReference>
<evidence type="ECO:0000313" key="3">
    <source>
        <dbReference type="EMBL" id="ARK29576.1"/>
    </source>
</evidence>
<dbReference type="GO" id="GO:0003677">
    <property type="term" value="F:DNA binding"/>
    <property type="evidence" value="ECO:0007669"/>
    <property type="project" value="InterPro"/>
</dbReference>
<proteinExistence type="predicted"/>
<keyword evidence="1" id="KW-0540">Nuclease</keyword>
<dbReference type="InterPro" id="IPR036237">
    <property type="entry name" value="Xyl_isomerase-like_sf"/>
</dbReference>
<reference evidence="3 4" key="1">
    <citation type="submission" date="2017-04" db="EMBL/GenBank/DDBJ databases">
        <title>Bacillus krulwichiae AM31D Genome sequencing and assembly.</title>
        <authorList>
            <person name="Krulwich T.A."/>
            <person name="Anastor L."/>
            <person name="Ehrlich R."/>
            <person name="Ehrlich G.D."/>
            <person name="Janto B."/>
        </authorList>
    </citation>
    <scope>NUCLEOTIDE SEQUENCE [LARGE SCALE GENOMIC DNA]</scope>
    <source>
        <strain evidence="3 4">AM31D</strain>
    </source>
</reference>
<dbReference type="InterPro" id="IPR013022">
    <property type="entry name" value="Xyl_isomerase-like_TIM-brl"/>
</dbReference>